<protein>
    <submittedName>
        <fullName evidence="1">Uncharacterized protein</fullName>
    </submittedName>
</protein>
<name>A0A9J6AYD0_SOLCO</name>
<gene>
    <name evidence="1" type="ORF">H5410_000952</name>
</gene>
<comment type="caution">
    <text evidence="1">The sequence shown here is derived from an EMBL/GenBank/DDBJ whole genome shotgun (WGS) entry which is preliminary data.</text>
</comment>
<reference evidence="1 2" key="1">
    <citation type="submission" date="2020-09" db="EMBL/GenBank/DDBJ databases">
        <title>De no assembly of potato wild relative species, Solanum commersonii.</title>
        <authorList>
            <person name="Cho K."/>
        </authorList>
    </citation>
    <scope>NUCLEOTIDE SEQUENCE [LARGE SCALE GENOMIC DNA]</scope>
    <source>
        <strain evidence="1">LZ3.2</strain>
        <tissue evidence="1">Leaf</tissue>
    </source>
</reference>
<accession>A0A9J6AYD0</accession>
<evidence type="ECO:0000313" key="1">
    <source>
        <dbReference type="EMBL" id="KAG5629235.1"/>
    </source>
</evidence>
<dbReference type="EMBL" id="JACXVP010000001">
    <property type="protein sequence ID" value="KAG5629235.1"/>
    <property type="molecule type" value="Genomic_DNA"/>
</dbReference>
<sequence>MSVDLTFANVSPFREPSRKRKEFHFSKGVYLSGVSLSEPEIAFLSEVIPLGGMLHHRIKEYLMHPKCNPKERSPMLSFEKLFGC</sequence>
<evidence type="ECO:0000313" key="2">
    <source>
        <dbReference type="Proteomes" id="UP000824120"/>
    </source>
</evidence>
<proteinExistence type="predicted"/>
<dbReference type="Proteomes" id="UP000824120">
    <property type="component" value="Chromosome 1"/>
</dbReference>
<dbReference type="AlphaFoldDB" id="A0A9J6AYD0"/>
<organism evidence="1 2">
    <name type="scientific">Solanum commersonii</name>
    <name type="common">Commerson's wild potato</name>
    <name type="synonym">Commerson's nightshade</name>
    <dbReference type="NCBI Taxonomy" id="4109"/>
    <lineage>
        <taxon>Eukaryota</taxon>
        <taxon>Viridiplantae</taxon>
        <taxon>Streptophyta</taxon>
        <taxon>Embryophyta</taxon>
        <taxon>Tracheophyta</taxon>
        <taxon>Spermatophyta</taxon>
        <taxon>Magnoliopsida</taxon>
        <taxon>eudicotyledons</taxon>
        <taxon>Gunneridae</taxon>
        <taxon>Pentapetalae</taxon>
        <taxon>asterids</taxon>
        <taxon>lamiids</taxon>
        <taxon>Solanales</taxon>
        <taxon>Solanaceae</taxon>
        <taxon>Solanoideae</taxon>
        <taxon>Solaneae</taxon>
        <taxon>Solanum</taxon>
    </lineage>
</organism>
<keyword evidence="2" id="KW-1185">Reference proteome</keyword>